<accession>A0ABD1Q2W0</accession>
<dbReference type="EMBL" id="JBFOLK010000012">
    <property type="protein sequence ID" value="KAL2470518.1"/>
    <property type="molecule type" value="Genomic_DNA"/>
</dbReference>
<keyword evidence="1" id="KW-0808">Transferase</keyword>
<dbReference type="InterPro" id="IPR051283">
    <property type="entry name" value="Sec_Metabolite_Acyltrans"/>
</dbReference>
<sequence length="148" mass="17222">MNHCIANGTSFWHFFNSWYEISHGFDHPSKLPSLVRGFAPDHLNRLVKISLLEKEVFDEFNQPPLKERIFYFRKENIAELKSKANDEIGKTFSGVYSLQALMAYTWRSIVCCHNVDDFNQHITFKLYVGTKNRRSPPLPEGYLGNGFC</sequence>
<dbReference type="AlphaFoldDB" id="A0ABD1Q2W0"/>
<gene>
    <name evidence="2" type="ORF">Adt_38654</name>
</gene>
<dbReference type="PANTHER" id="PTHR31896:SF43">
    <property type="entry name" value="PROTEIN ENHANCED PSEUDOMONAS SUSCEPTIBILITY 1"/>
    <property type="match status" value="1"/>
</dbReference>
<comment type="caution">
    <text evidence="2">The sequence shown here is derived from an EMBL/GenBank/DDBJ whole genome shotgun (WGS) entry which is preliminary data.</text>
</comment>
<reference evidence="3" key="1">
    <citation type="submission" date="2024-07" db="EMBL/GenBank/DDBJ databases">
        <title>Two chromosome-level genome assemblies of Korean endemic species Abeliophyllum distichum and Forsythia ovata (Oleaceae).</title>
        <authorList>
            <person name="Jang H."/>
        </authorList>
    </citation>
    <scope>NUCLEOTIDE SEQUENCE [LARGE SCALE GENOMIC DNA]</scope>
</reference>
<dbReference type="Proteomes" id="UP001604336">
    <property type="component" value="Unassembled WGS sequence"/>
</dbReference>
<dbReference type="InterPro" id="IPR023213">
    <property type="entry name" value="CAT-like_dom_sf"/>
</dbReference>
<dbReference type="GO" id="GO:0016740">
    <property type="term" value="F:transferase activity"/>
    <property type="evidence" value="ECO:0007669"/>
    <property type="project" value="UniProtKB-KW"/>
</dbReference>
<dbReference type="Gene3D" id="3.30.559.10">
    <property type="entry name" value="Chloramphenicol acetyltransferase-like domain"/>
    <property type="match status" value="2"/>
</dbReference>
<keyword evidence="3" id="KW-1185">Reference proteome</keyword>
<organism evidence="2 3">
    <name type="scientific">Abeliophyllum distichum</name>
    <dbReference type="NCBI Taxonomy" id="126358"/>
    <lineage>
        <taxon>Eukaryota</taxon>
        <taxon>Viridiplantae</taxon>
        <taxon>Streptophyta</taxon>
        <taxon>Embryophyta</taxon>
        <taxon>Tracheophyta</taxon>
        <taxon>Spermatophyta</taxon>
        <taxon>Magnoliopsida</taxon>
        <taxon>eudicotyledons</taxon>
        <taxon>Gunneridae</taxon>
        <taxon>Pentapetalae</taxon>
        <taxon>asterids</taxon>
        <taxon>lamiids</taxon>
        <taxon>Lamiales</taxon>
        <taxon>Oleaceae</taxon>
        <taxon>Forsythieae</taxon>
        <taxon>Abeliophyllum</taxon>
    </lineage>
</organism>
<proteinExistence type="predicted"/>
<name>A0ABD1Q2W0_9LAMI</name>
<evidence type="ECO:0000313" key="3">
    <source>
        <dbReference type="Proteomes" id="UP001604336"/>
    </source>
</evidence>
<dbReference type="PANTHER" id="PTHR31896">
    <property type="entry name" value="FAMILY REGULATORY PROTEIN, PUTATIVE (AFU_ORTHOLOGUE AFUA_3G14730)-RELATED"/>
    <property type="match status" value="1"/>
</dbReference>
<evidence type="ECO:0000313" key="2">
    <source>
        <dbReference type="EMBL" id="KAL2470518.1"/>
    </source>
</evidence>
<evidence type="ECO:0000256" key="1">
    <source>
        <dbReference type="ARBA" id="ARBA00022679"/>
    </source>
</evidence>
<dbReference type="Pfam" id="PF02458">
    <property type="entry name" value="Transferase"/>
    <property type="match status" value="1"/>
</dbReference>
<protein>
    <submittedName>
        <fullName evidence="2">HXXXD-type acyl-transferase family protein</fullName>
    </submittedName>
</protein>